<reference evidence="3" key="1">
    <citation type="submission" date="2021-11" db="EMBL/GenBank/DDBJ databases">
        <authorList>
            <person name="Schell T."/>
        </authorList>
    </citation>
    <scope>NUCLEOTIDE SEQUENCE</scope>
    <source>
        <strain evidence="3">M5</strain>
    </source>
</reference>
<dbReference type="GO" id="GO:0007155">
    <property type="term" value="P:cell adhesion"/>
    <property type="evidence" value="ECO:0007669"/>
    <property type="project" value="TreeGrafter"/>
</dbReference>
<evidence type="ECO:0000256" key="1">
    <source>
        <dbReference type="SAM" id="MobiDB-lite"/>
    </source>
</evidence>
<organism evidence="3 4">
    <name type="scientific">Daphnia galeata</name>
    <dbReference type="NCBI Taxonomy" id="27404"/>
    <lineage>
        <taxon>Eukaryota</taxon>
        <taxon>Metazoa</taxon>
        <taxon>Ecdysozoa</taxon>
        <taxon>Arthropoda</taxon>
        <taxon>Crustacea</taxon>
        <taxon>Branchiopoda</taxon>
        <taxon>Diplostraca</taxon>
        <taxon>Cladocera</taxon>
        <taxon>Anomopoda</taxon>
        <taxon>Daphniidae</taxon>
        <taxon>Daphnia</taxon>
    </lineage>
</organism>
<dbReference type="PANTHER" id="PTHR10900">
    <property type="entry name" value="PERIOSTIN-RELATED"/>
    <property type="match status" value="1"/>
</dbReference>
<dbReference type="EMBL" id="CAKKLH010000093">
    <property type="protein sequence ID" value="CAH0102783.1"/>
    <property type="molecule type" value="Genomic_DNA"/>
</dbReference>
<dbReference type="InterPro" id="IPR050904">
    <property type="entry name" value="Adhesion/Biosynth-related"/>
</dbReference>
<dbReference type="PROSITE" id="PS50213">
    <property type="entry name" value="FAS1"/>
    <property type="match status" value="3"/>
</dbReference>
<dbReference type="InterPro" id="IPR036378">
    <property type="entry name" value="FAS1_dom_sf"/>
</dbReference>
<dbReference type="GO" id="GO:0031012">
    <property type="term" value="C:extracellular matrix"/>
    <property type="evidence" value="ECO:0007669"/>
    <property type="project" value="TreeGrafter"/>
</dbReference>
<dbReference type="SUPFAM" id="SSF82153">
    <property type="entry name" value="FAS1 domain"/>
    <property type="match status" value="4"/>
</dbReference>
<gene>
    <name evidence="3" type="ORF">DGAL_LOCUS5307</name>
</gene>
<proteinExistence type="predicted"/>
<dbReference type="OrthoDB" id="286301at2759"/>
<comment type="caution">
    <text evidence="3">The sequence shown here is derived from an EMBL/GenBank/DDBJ whole genome shotgun (WGS) entry which is preliminary data.</text>
</comment>
<evidence type="ECO:0000313" key="4">
    <source>
        <dbReference type="Proteomes" id="UP000789390"/>
    </source>
</evidence>
<feature type="domain" description="FAS1" evidence="2">
    <location>
        <begin position="198"/>
        <end position="326"/>
    </location>
</feature>
<accession>A0A8J2RIH2</accession>
<dbReference type="InterPro" id="IPR000782">
    <property type="entry name" value="FAS1_domain"/>
</dbReference>
<feature type="domain" description="FAS1" evidence="2">
    <location>
        <begin position="474"/>
        <end position="526"/>
    </location>
</feature>
<feature type="domain" description="FAS1" evidence="2">
    <location>
        <begin position="330"/>
        <end position="470"/>
    </location>
</feature>
<dbReference type="SMART" id="SM00554">
    <property type="entry name" value="FAS1"/>
    <property type="match status" value="3"/>
</dbReference>
<name>A0A8J2RIH2_9CRUS</name>
<dbReference type="PANTHER" id="PTHR10900:SF77">
    <property type="entry name" value="FI19380P1"/>
    <property type="match status" value="1"/>
</dbReference>
<keyword evidence="4" id="KW-1185">Reference proteome</keyword>
<dbReference type="Gene3D" id="2.30.180.10">
    <property type="entry name" value="FAS1 domain"/>
    <property type="match status" value="4"/>
</dbReference>
<protein>
    <recommendedName>
        <fullName evidence="2">FAS1 domain-containing protein</fullName>
    </recommendedName>
</protein>
<feature type="compositionally biased region" description="Polar residues" evidence="1">
    <location>
        <begin position="82"/>
        <end position="94"/>
    </location>
</feature>
<sequence>MSSCNDEGLSYTCETKIRSNGIRKIYKTRYNCCYGTVREAGEFGCHAVELRSLQETVFALGGRSFLSLMAEAEVDPKFLNQKPHNTQNEGQTTDVKQDEPVRLRRQATNIMRMDVDPRDMTEVRTVVRGHMVRGIYLTSNFRDEQLLDTEDSEAKIRINMYNAPARIYTANYVRLVSTNNYAHQGVIHMLDGVMKPATKTIAQLLESEPHFSSFRNTINEVLKDQDTAMFSQPGQLTVLAPTDDAFAKLNPELRERLMKGQGCVHSVVEHHVLPNVICSTVIQWRARSTSLLGSSLLLERDLEGKLVITRDVVASNGVLHVIDGVLIPENARIFNRLLSSHNLTELARLVEAAGMAPMLDSLTNATLFAPNNYAIRSIPDEIKQSWMTNPEKLKQVLMYYLVQPGIRQAGLANNQMVETGLKGQSVRMNFYQSMPFFNAAPIRASVQCGSVLRWEQDARNGNVHIIDRVMIPPENSITQWLANNRSFSIMTTLLKDTRLNEILNAEGTYTVLAPPDVAFYQMPEEV</sequence>
<dbReference type="Pfam" id="PF02469">
    <property type="entry name" value="Fasciclin"/>
    <property type="match status" value="4"/>
</dbReference>
<evidence type="ECO:0000313" key="3">
    <source>
        <dbReference type="EMBL" id="CAH0102783.1"/>
    </source>
</evidence>
<dbReference type="GO" id="GO:0005615">
    <property type="term" value="C:extracellular space"/>
    <property type="evidence" value="ECO:0007669"/>
    <property type="project" value="TreeGrafter"/>
</dbReference>
<feature type="region of interest" description="Disordered" evidence="1">
    <location>
        <begin position="80"/>
        <end position="99"/>
    </location>
</feature>
<dbReference type="GO" id="GO:0030198">
    <property type="term" value="P:extracellular matrix organization"/>
    <property type="evidence" value="ECO:0007669"/>
    <property type="project" value="TreeGrafter"/>
</dbReference>
<evidence type="ECO:0000259" key="2">
    <source>
        <dbReference type="PROSITE" id="PS50213"/>
    </source>
</evidence>
<dbReference type="AlphaFoldDB" id="A0A8J2RIH2"/>
<dbReference type="GO" id="GO:0050839">
    <property type="term" value="F:cell adhesion molecule binding"/>
    <property type="evidence" value="ECO:0007669"/>
    <property type="project" value="TreeGrafter"/>
</dbReference>
<dbReference type="Proteomes" id="UP000789390">
    <property type="component" value="Unassembled WGS sequence"/>
</dbReference>